<feature type="transmembrane region" description="Helical" evidence="1">
    <location>
        <begin position="46"/>
        <end position="68"/>
    </location>
</feature>
<reference evidence="2 3" key="1">
    <citation type="submission" date="2018-06" db="EMBL/GenBank/DDBJ databases">
        <authorList>
            <consortium name="Pathogen Informatics"/>
            <person name="Doyle S."/>
        </authorList>
    </citation>
    <scope>NUCLEOTIDE SEQUENCE [LARGE SCALE GENOMIC DNA]</scope>
    <source>
        <strain evidence="2 3">NCTC10786</strain>
    </source>
</reference>
<keyword evidence="1" id="KW-0472">Membrane</keyword>
<organism evidence="2 3">
    <name type="scientific">Citrobacter koseri</name>
    <name type="common">Citrobacter diversus</name>
    <dbReference type="NCBI Taxonomy" id="545"/>
    <lineage>
        <taxon>Bacteria</taxon>
        <taxon>Pseudomonadati</taxon>
        <taxon>Pseudomonadota</taxon>
        <taxon>Gammaproteobacteria</taxon>
        <taxon>Enterobacterales</taxon>
        <taxon>Enterobacteriaceae</taxon>
        <taxon>Citrobacter</taxon>
    </lineage>
</organism>
<dbReference type="AlphaFoldDB" id="A0A2X2WGU8"/>
<feature type="transmembrane region" description="Helical" evidence="1">
    <location>
        <begin position="17"/>
        <end position="34"/>
    </location>
</feature>
<keyword evidence="1" id="KW-1133">Transmembrane helix</keyword>
<evidence type="ECO:0000313" key="2">
    <source>
        <dbReference type="EMBL" id="SQB39614.1"/>
    </source>
</evidence>
<protein>
    <submittedName>
        <fullName evidence="2">Beta-lactam resistance protein</fullName>
    </submittedName>
</protein>
<dbReference type="InterPro" id="IPR049597">
    <property type="entry name" value="Blr-like"/>
</dbReference>
<evidence type="ECO:0000256" key="1">
    <source>
        <dbReference type="SAM" id="Phobius"/>
    </source>
</evidence>
<dbReference type="EMBL" id="UAVY01000008">
    <property type="protein sequence ID" value="SQB39614.1"/>
    <property type="molecule type" value="Genomic_DNA"/>
</dbReference>
<dbReference type="NCBIfam" id="NF033231">
    <property type="entry name" value="small_Blr"/>
    <property type="match status" value="1"/>
</dbReference>
<dbReference type="Pfam" id="PF24673">
    <property type="entry name" value="Blr_divisome"/>
    <property type="match status" value="1"/>
</dbReference>
<sequence length="83" mass="9127">MGSPAAKKSLKSFPTPLPSYLLMSNICILCLWINQSKKMSSVMNRLIELTGWIVLVVSVILLGVASHIDNYQPPEPTASVQKK</sequence>
<evidence type="ECO:0000313" key="3">
    <source>
        <dbReference type="Proteomes" id="UP000251584"/>
    </source>
</evidence>
<gene>
    <name evidence="2" type="primary">blr</name>
    <name evidence="2" type="ORF">NCTC10786_04694</name>
</gene>
<name>A0A2X2WGU8_CITKO</name>
<accession>A0A2X2WGU8</accession>
<dbReference type="Proteomes" id="UP000251584">
    <property type="component" value="Unassembled WGS sequence"/>
</dbReference>
<proteinExistence type="predicted"/>
<keyword evidence="1" id="KW-0812">Transmembrane</keyword>